<reference evidence="4 5" key="1">
    <citation type="submission" date="2018-05" db="EMBL/GenBank/DDBJ databases">
        <title>Acuticoccus sediminis sp. nov., isolated from deep-sea sediment of Indian Ocean.</title>
        <authorList>
            <person name="Liu X."/>
            <person name="Lai Q."/>
            <person name="Du Y."/>
            <person name="Sun F."/>
            <person name="Zhang X."/>
            <person name="Wang S."/>
            <person name="Shao Z."/>
        </authorList>
    </citation>
    <scope>NUCLEOTIDE SEQUENCE [LARGE SCALE GENOMIC DNA]</scope>
    <source>
        <strain evidence="4 5">PTG4-2</strain>
    </source>
</reference>
<dbReference type="PANTHER" id="PTHR43584">
    <property type="entry name" value="NUCLEOTIDYL TRANSFERASE"/>
    <property type="match status" value="1"/>
</dbReference>
<dbReference type="PANTHER" id="PTHR43584:SF8">
    <property type="entry name" value="N-ACETYLMURAMATE ALPHA-1-PHOSPHATE URIDYLYLTRANSFERASE"/>
    <property type="match status" value="1"/>
</dbReference>
<evidence type="ECO:0000313" key="5">
    <source>
        <dbReference type="Proteomes" id="UP000249590"/>
    </source>
</evidence>
<evidence type="ECO:0000259" key="3">
    <source>
        <dbReference type="Pfam" id="PF00483"/>
    </source>
</evidence>
<keyword evidence="5" id="KW-1185">Reference proteome</keyword>
<keyword evidence="1 4" id="KW-0808">Transferase</keyword>
<dbReference type="InterPro" id="IPR029044">
    <property type="entry name" value="Nucleotide-diphossugar_trans"/>
</dbReference>
<keyword evidence="2 4" id="KW-0548">Nucleotidyltransferase</keyword>
<dbReference type="EMBL" id="QHHQ01000001">
    <property type="protein sequence ID" value="RAI03743.1"/>
    <property type="molecule type" value="Genomic_DNA"/>
</dbReference>
<evidence type="ECO:0000256" key="1">
    <source>
        <dbReference type="ARBA" id="ARBA00022679"/>
    </source>
</evidence>
<dbReference type="GO" id="GO:0016779">
    <property type="term" value="F:nucleotidyltransferase activity"/>
    <property type="evidence" value="ECO:0007669"/>
    <property type="project" value="UniProtKB-KW"/>
</dbReference>
<dbReference type="InterPro" id="IPR050065">
    <property type="entry name" value="GlmU-like"/>
</dbReference>
<dbReference type="OrthoDB" id="9788272at2"/>
<evidence type="ECO:0000313" key="4">
    <source>
        <dbReference type="EMBL" id="RAI03743.1"/>
    </source>
</evidence>
<dbReference type="Gene3D" id="3.90.550.10">
    <property type="entry name" value="Spore Coat Polysaccharide Biosynthesis Protein SpsA, Chain A"/>
    <property type="match status" value="1"/>
</dbReference>
<dbReference type="CDD" id="cd06422">
    <property type="entry name" value="NTP_transferase_like_1"/>
    <property type="match status" value="1"/>
</dbReference>
<gene>
    <name evidence="4" type="ORF">DLJ53_04495</name>
</gene>
<dbReference type="SUPFAM" id="SSF53448">
    <property type="entry name" value="Nucleotide-diphospho-sugar transferases"/>
    <property type="match status" value="1"/>
</dbReference>
<accession>A0A8B2NWJ6</accession>
<name>A0A8B2NWJ6_9HYPH</name>
<proteinExistence type="predicted"/>
<dbReference type="Pfam" id="PF00483">
    <property type="entry name" value="NTP_transferase"/>
    <property type="match status" value="1"/>
</dbReference>
<evidence type="ECO:0000256" key="2">
    <source>
        <dbReference type="ARBA" id="ARBA00022695"/>
    </source>
</evidence>
<sequence length="238" mass="25947">MSGLSAMIFAAGRGTRMRPLTAITPKPLIEVFGKAMIDHVFTRLDDAGVKRYVVNVHYLADMIEVHVRRHAPGAVTISDERSGLLDTGGGLVKALPHLGDKPFIVANSDTFWLEGAFPTLRRVIDSFDPEKMDALLVLAPTVTAVGYDGRGDFQLETDGRLTRRREYTVAPFVYAGCAMMSPAALADPPGDVFSLNVIFDRLIAKGRLYGVRLDGLWLHVGTPRAIRDAERAIRASAA</sequence>
<protein>
    <submittedName>
        <fullName evidence="4">Mannose-1-phosphate guanylyltransferase</fullName>
    </submittedName>
</protein>
<comment type="caution">
    <text evidence="4">The sequence shown here is derived from an EMBL/GenBank/DDBJ whole genome shotgun (WGS) entry which is preliminary data.</text>
</comment>
<dbReference type="RefSeq" id="WP_111342703.1">
    <property type="nucleotide sequence ID" value="NZ_JAIWKD010000001.1"/>
</dbReference>
<dbReference type="AlphaFoldDB" id="A0A8B2NWJ6"/>
<dbReference type="Proteomes" id="UP000249590">
    <property type="component" value="Unassembled WGS sequence"/>
</dbReference>
<feature type="domain" description="Nucleotidyl transferase" evidence="3">
    <location>
        <begin position="6"/>
        <end position="131"/>
    </location>
</feature>
<organism evidence="4 5">
    <name type="scientific">Acuticoccus sediminis</name>
    <dbReference type="NCBI Taxonomy" id="2184697"/>
    <lineage>
        <taxon>Bacteria</taxon>
        <taxon>Pseudomonadati</taxon>
        <taxon>Pseudomonadota</taxon>
        <taxon>Alphaproteobacteria</taxon>
        <taxon>Hyphomicrobiales</taxon>
        <taxon>Amorphaceae</taxon>
        <taxon>Acuticoccus</taxon>
    </lineage>
</organism>
<dbReference type="InterPro" id="IPR005835">
    <property type="entry name" value="NTP_transferase_dom"/>
</dbReference>